<dbReference type="SUPFAM" id="SSF55166">
    <property type="entry name" value="Hedgehog/DD-peptidase"/>
    <property type="match status" value="1"/>
</dbReference>
<dbReference type="InterPro" id="IPR039561">
    <property type="entry name" value="Peptidase_M15C"/>
</dbReference>
<evidence type="ECO:0000313" key="3">
    <source>
        <dbReference type="Proteomes" id="UP000237229"/>
    </source>
</evidence>
<dbReference type="CDD" id="cd14845">
    <property type="entry name" value="L-Ala-D-Glu_peptidase_like"/>
    <property type="match status" value="1"/>
</dbReference>
<protein>
    <submittedName>
        <fullName evidence="2">Peptidase M15</fullName>
    </submittedName>
</protein>
<sequence length="134" mass="15457">MNKFKFSQRSEESLKGVHKDLVKVVRRALQLSAVDFTVIEGIRSKAKQKRLFAQGASKTMHSRHLTGHAVDIVPYPLDWQDKAKFQKISQAMFQAAKELNIPIRWGGDWNQNGKTEDERFYDGPHFELLRAAYP</sequence>
<dbReference type="Proteomes" id="UP000237229">
    <property type="component" value="Unassembled WGS sequence"/>
</dbReference>
<name>A0ABX4ZVD0_9PAST</name>
<evidence type="ECO:0000259" key="1">
    <source>
        <dbReference type="Pfam" id="PF13539"/>
    </source>
</evidence>
<evidence type="ECO:0000313" key="2">
    <source>
        <dbReference type="EMBL" id="POY42900.1"/>
    </source>
</evidence>
<feature type="domain" description="Peptidase M15C" evidence="1">
    <location>
        <begin position="57"/>
        <end position="128"/>
    </location>
</feature>
<dbReference type="RefSeq" id="WP_103854879.1">
    <property type="nucleotide sequence ID" value="NZ_CBCSDH010000011.1"/>
</dbReference>
<proteinExistence type="predicted"/>
<keyword evidence="3" id="KW-1185">Reference proteome</keyword>
<gene>
    <name evidence="2" type="ORF">C3Z13_02335</name>
</gene>
<dbReference type="Pfam" id="PF13539">
    <property type="entry name" value="Peptidase_M15_4"/>
    <property type="match status" value="1"/>
</dbReference>
<reference evidence="2 3" key="1">
    <citation type="submission" date="2018-02" db="EMBL/GenBank/DDBJ databases">
        <title>Classification genera of Pasteurellaceae by whole genome sequence comparison.</title>
        <authorList>
            <person name="Christensen H."/>
        </authorList>
    </citation>
    <scope>NUCLEOTIDE SEQUENCE [LARGE SCALE GENOMIC DNA]</scope>
    <source>
        <strain evidence="2 3">20186H4H1</strain>
    </source>
</reference>
<dbReference type="EMBL" id="PQVI01000021">
    <property type="protein sequence ID" value="POY42900.1"/>
    <property type="molecule type" value="Genomic_DNA"/>
</dbReference>
<dbReference type="InterPro" id="IPR009045">
    <property type="entry name" value="Zn_M74/Hedgehog-like"/>
</dbReference>
<dbReference type="Gene3D" id="3.30.1380.10">
    <property type="match status" value="1"/>
</dbReference>
<comment type="caution">
    <text evidence="2">The sequence shown here is derived from an EMBL/GenBank/DDBJ whole genome shotgun (WGS) entry which is preliminary data.</text>
</comment>
<accession>A0ABX4ZVD0</accession>
<organism evidence="2 3">
    <name type="scientific">Avibacterium endocarditidis</name>
    <dbReference type="NCBI Taxonomy" id="380674"/>
    <lineage>
        <taxon>Bacteria</taxon>
        <taxon>Pseudomonadati</taxon>
        <taxon>Pseudomonadota</taxon>
        <taxon>Gammaproteobacteria</taxon>
        <taxon>Pasteurellales</taxon>
        <taxon>Pasteurellaceae</taxon>
        <taxon>Avibacterium</taxon>
    </lineage>
</organism>